<accession>A0A2U1K9V5</accession>
<feature type="domain" description="Reverse transcriptase zinc-binding" evidence="1">
    <location>
        <begin position="26"/>
        <end position="111"/>
    </location>
</feature>
<reference evidence="2 3" key="1">
    <citation type="journal article" date="2018" name="Mol. Plant">
        <title>The genome of Artemisia annua provides insight into the evolution of Asteraceae family and artemisinin biosynthesis.</title>
        <authorList>
            <person name="Shen Q."/>
            <person name="Zhang L."/>
            <person name="Liao Z."/>
            <person name="Wang S."/>
            <person name="Yan T."/>
            <person name="Shi P."/>
            <person name="Liu M."/>
            <person name="Fu X."/>
            <person name="Pan Q."/>
            <person name="Wang Y."/>
            <person name="Lv Z."/>
            <person name="Lu X."/>
            <person name="Zhang F."/>
            <person name="Jiang W."/>
            <person name="Ma Y."/>
            <person name="Chen M."/>
            <person name="Hao X."/>
            <person name="Li L."/>
            <person name="Tang Y."/>
            <person name="Lv G."/>
            <person name="Zhou Y."/>
            <person name="Sun X."/>
            <person name="Brodelius P.E."/>
            <person name="Rose J.K.C."/>
            <person name="Tang K."/>
        </authorList>
    </citation>
    <scope>NUCLEOTIDE SEQUENCE [LARGE SCALE GENOMIC DNA]</scope>
    <source>
        <strain evidence="3">cv. Huhao1</strain>
        <tissue evidence="2">Leaf</tissue>
    </source>
</reference>
<dbReference type="AlphaFoldDB" id="A0A2U1K9V5"/>
<evidence type="ECO:0000259" key="1">
    <source>
        <dbReference type="Pfam" id="PF13966"/>
    </source>
</evidence>
<gene>
    <name evidence="2" type="ORF">CTI12_AA627630</name>
</gene>
<organism evidence="2 3">
    <name type="scientific">Artemisia annua</name>
    <name type="common">Sweet wormwood</name>
    <dbReference type="NCBI Taxonomy" id="35608"/>
    <lineage>
        <taxon>Eukaryota</taxon>
        <taxon>Viridiplantae</taxon>
        <taxon>Streptophyta</taxon>
        <taxon>Embryophyta</taxon>
        <taxon>Tracheophyta</taxon>
        <taxon>Spermatophyta</taxon>
        <taxon>Magnoliopsida</taxon>
        <taxon>eudicotyledons</taxon>
        <taxon>Gunneridae</taxon>
        <taxon>Pentapetalae</taxon>
        <taxon>asterids</taxon>
        <taxon>campanulids</taxon>
        <taxon>Asterales</taxon>
        <taxon>Asteraceae</taxon>
        <taxon>Asteroideae</taxon>
        <taxon>Anthemideae</taxon>
        <taxon>Artemisiinae</taxon>
        <taxon>Artemisia</taxon>
    </lineage>
</organism>
<sequence>MYDTAGLQNKCLQIIFLILNAKQGCFTVASAKRLISSSRNYGEFFKMKWNGWIPLKCNVMAWPAEQDRLPTRMELTKRGMVLQDDLCPLCADNPETSGHLFTACLFATEVWARIASWCKLAPIFGFEVRDLITLPKHLNMRKQESRTLHGIVLTTLWCIWSARNEMVFQRKFAKVVDVMAKIKASSYFWIKNRSKHKCIDWKDWCNCPFISM</sequence>
<dbReference type="PANTHER" id="PTHR33116:SF78">
    <property type="entry name" value="OS12G0587133 PROTEIN"/>
    <property type="match status" value="1"/>
</dbReference>
<name>A0A2U1K9V5_ARTAN</name>
<keyword evidence="2" id="KW-0548">Nucleotidyltransferase</keyword>
<dbReference type="InterPro" id="IPR026960">
    <property type="entry name" value="RVT-Znf"/>
</dbReference>
<evidence type="ECO:0000313" key="3">
    <source>
        <dbReference type="Proteomes" id="UP000245207"/>
    </source>
</evidence>
<keyword evidence="3" id="KW-1185">Reference proteome</keyword>
<evidence type="ECO:0000313" key="2">
    <source>
        <dbReference type="EMBL" id="PWA27333.1"/>
    </source>
</evidence>
<comment type="caution">
    <text evidence="2">The sequence shown here is derived from an EMBL/GenBank/DDBJ whole genome shotgun (WGS) entry which is preliminary data.</text>
</comment>
<keyword evidence="2" id="KW-0808">Transferase</keyword>
<dbReference type="STRING" id="35608.A0A2U1K9V5"/>
<dbReference type="Pfam" id="PF13966">
    <property type="entry name" value="zf-RVT"/>
    <property type="match status" value="1"/>
</dbReference>
<dbReference type="PANTHER" id="PTHR33116">
    <property type="entry name" value="REVERSE TRANSCRIPTASE ZINC-BINDING DOMAIN-CONTAINING PROTEIN-RELATED-RELATED"/>
    <property type="match status" value="1"/>
</dbReference>
<protein>
    <submittedName>
        <fullName evidence="2">Reverse transcriptase domain, Reverse transcriptase zinc-binding domain protein</fullName>
    </submittedName>
</protein>
<dbReference type="Proteomes" id="UP000245207">
    <property type="component" value="Unassembled WGS sequence"/>
</dbReference>
<keyword evidence="2" id="KW-0695">RNA-directed DNA polymerase</keyword>
<proteinExistence type="predicted"/>
<dbReference type="GO" id="GO:0003964">
    <property type="term" value="F:RNA-directed DNA polymerase activity"/>
    <property type="evidence" value="ECO:0007669"/>
    <property type="project" value="UniProtKB-KW"/>
</dbReference>
<dbReference type="OrthoDB" id="696485at2759"/>
<dbReference type="EMBL" id="PKPP01027727">
    <property type="protein sequence ID" value="PWA27333.1"/>
    <property type="molecule type" value="Genomic_DNA"/>
</dbReference>